<organism evidence="8 9">
    <name type="scientific">Ooceraea biroi</name>
    <name type="common">Clonal raider ant</name>
    <name type="synonym">Cerapachys biroi</name>
    <dbReference type="NCBI Taxonomy" id="2015173"/>
    <lineage>
        <taxon>Eukaryota</taxon>
        <taxon>Metazoa</taxon>
        <taxon>Ecdysozoa</taxon>
        <taxon>Arthropoda</taxon>
        <taxon>Hexapoda</taxon>
        <taxon>Insecta</taxon>
        <taxon>Pterygota</taxon>
        <taxon>Neoptera</taxon>
        <taxon>Endopterygota</taxon>
        <taxon>Hymenoptera</taxon>
        <taxon>Apocrita</taxon>
        <taxon>Aculeata</taxon>
        <taxon>Formicoidea</taxon>
        <taxon>Formicidae</taxon>
        <taxon>Dorylinae</taxon>
        <taxon>Ooceraea</taxon>
    </lineage>
</organism>
<dbReference type="GO" id="GO:0030686">
    <property type="term" value="C:90S preribosome"/>
    <property type="evidence" value="ECO:0007669"/>
    <property type="project" value="TreeGrafter"/>
</dbReference>
<feature type="compositionally biased region" description="Basic residues" evidence="7">
    <location>
        <begin position="203"/>
        <end position="221"/>
    </location>
</feature>
<dbReference type="EMBL" id="KK107405">
    <property type="protein sequence ID" value="EZA51203.1"/>
    <property type="molecule type" value="Genomic_DNA"/>
</dbReference>
<keyword evidence="5 6" id="KW-0539">Nucleus</keyword>
<evidence type="ECO:0000313" key="9">
    <source>
        <dbReference type="Proteomes" id="UP000053097"/>
    </source>
</evidence>
<evidence type="ECO:0000256" key="5">
    <source>
        <dbReference type="ARBA" id="ARBA00023242"/>
    </source>
</evidence>
<dbReference type="Pfam" id="PF06102">
    <property type="entry name" value="RRP36"/>
    <property type="match status" value="1"/>
</dbReference>
<protein>
    <recommendedName>
        <fullName evidence="6">rRNA biogenesis protein RRP36</fullName>
    </recommendedName>
</protein>
<comment type="subunit">
    <text evidence="6">Associates with 90S and pre-40S pre-ribosomal particles.</text>
</comment>
<dbReference type="STRING" id="2015173.A0A026W5C7"/>
<feature type="region of interest" description="Disordered" evidence="7">
    <location>
        <begin position="149"/>
        <end position="183"/>
    </location>
</feature>
<evidence type="ECO:0000256" key="7">
    <source>
        <dbReference type="SAM" id="MobiDB-lite"/>
    </source>
</evidence>
<gene>
    <name evidence="8" type="ORF">X777_09880</name>
</gene>
<keyword evidence="4 6" id="KW-0698">rRNA processing</keyword>
<dbReference type="Proteomes" id="UP000053097">
    <property type="component" value="Unassembled WGS sequence"/>
</dbReference>
<name>A0A026W5C7_OOCBI</name>
<evidence type="ECO:0000256" key="3">
    <source>
        <dbReference type="ARBA" id="ARBA00022517"/>
    </source>
</evidence>
<sequence length="231" mass="27826">MSDEEESLLTEDKDQKQIREELKHMSFENLQKLKDRLGTKVYNETMFGKKGKRKVEFKRENRNRPREMSAKRPVRVLKEVVSVKKVVSRDPRFDSLCGTFDSKAFKRSYAFLSELKQNDLKALQKELKETKDPKTIKKIKYLTQRLENQLRKRQKQKEEDRQQEKKELLDSIKRGEKPTYKKKSEKKILDLVSQYEDLKSTGKLKKHIQRLRKKNKHKDRIKLRMNETEVE</sequence>
<evidence type="ECO:0000256" key="6">
    <source>
        <dbReference type="RuleBase" id="RU368027"/>
    </source>
</evidence>
<feature type="region of interest" description="Disordered" evidence="7">
    <location>
        <begin position="203"/>
        <end position="231"/>
    </location>
</feature>
<keyword evidence="9" id="KW-1185">Reference proteome</keyword>
<feature type="compositionally biased region" description="Basic and acidic residues" evidence="7">
    <location>
        <begin position="222"/>
        <end position="231"/>
    </location>
</feature>
<evidence type="ECO:0000256" key="2">
    <source>
        <dbReference type="ARBA" id="ARBA00009418"/>
    </source>
</evidence>
<dbReference type="OrthoDB" id="448446at2759"/>
<comment type="function">
    <text evidence="6">Component of the 90S pre-ribosome involved in the maturation of rRNAs. Required for early cleavages of the pre-RNAs in the 40S ribosomal subunit maturation pathway.</text>
</comment>
<evidence type="ECO:0000256" key="1">
    <source>
        <dbReference type="ARBA" id="ARBA00004604"/>
    </source>
</evidence>
<proteinExistence type="inferred from homology"/>
<dbReference type="GO" id="GO:0000462">
    <property type="term" value="P:maturation of SSU-rRNA from tricistronic rRNA transcript (SSU-rRNA, 5.8S rRNA, LSU-rRNA)"/>
    <property type="evidence" value="ECO:0007669"/>
    <property type="project" value="TreeGrafter"/>
</dbReference>
<evidence type="ECO:0000313" key="8">
    <source>
        <dbReference type="EMBL" id="EZA51203.1"/>
    </source>
</evidence>
<dbReference type="OMA" id="ERKEMPW"/>
<comment type="subcellular location">
    <subcellularLocation>
        <location evidence="1 6">Nucleus</location>
        <location evidence="1 6">Nucleolus</location>
    </subcellularLocation>
</comment>
<dbReference type="InterPro" id="IPR009292">
    <property type="entry name" value="RRP36"/>
</dbReference>
<keyword evidence="6" id="KW-0687">Ribonucleoprotein</keyword>
<keyword evidence="3 6" id="KW-0690">Ribosome biogenesis</keyword>
<comment type="similarity">
    <text evidence="2 6">Belongs to the RRP36 family.</text>
</comment>
<dbReference type="PANTHER" id="PTHR21738">
    <property type="entry name" value="RIBOSOMAL RNA PROCESSING PROTEIN 36 HOMOLOG"/>
    <property type="match status" value="1"/>
</dbReference>
<accession>A0A026W5C7</accession>
<evidence type="ECO:0000256" key="4">
    <source>
        <dbReference type="ARBA" id="ARBA00022552"/>
    </source>
</evidence>
<dbReference type="AlphaFoldDB" id="A0A026W5C7"/>
<reference evidence="8 9" key="1">
    <citation type="journal article" date="2014" name="Curr. Biol.">
        <title>The genome of the clonal raider ant Cerapachys biroi.</title>
        <authorList>
            <person name="Oxley P.R."/>
            <person name="Ji L."/>
            <person name="Fetter-Pruneda I."/>
            <person name="McKenzie S.K."/>
            <person name="Li C."/>
            <person name="Hu H."/>
            <person name="Zhang G."/>
            <person name="Kronauer D.J."/>
        </authorList>
    </citation>
    <scope>NUCLEOTIDE SEQUENCE [LARGE SCALE GENOMIC DNA]</scope>
</reference>
<feature type="compositionally biased region" description="Basic and acidic residues" evidence="7">
    <location>
        <begin position="156"/>
        <end position="179"/>
    </location>
</feature>
<dbReference type="PANTHER" id="PTHR21738:SF0">
    <property type="entry name" value="RIBOSOMAL RNA PROCESSING PROTEIN 36 HOMOLOG"/>
    <property type="match status" value="1"/>
</dbReference>
<dbReference type="GO" id="GO:0005730">
    <property type="term" value="C:nucleolus"/>
    <property type="evidence" value="ECO:0007669"/>
    <property type="project" value="UniProtKB-SubCell"/>
</dbReference>